<evidence type="ECO:0000313" key="2">
    <source>
        <dbReference type="EMBL" id="MBB6069060.1"/>
    </source>
</evidence>
<dbReference type="AlphaFoldDB" id="A0A841GPY3"/>
<accession>A0A841GPY3</accession>
<dbReference type="EMBL" id="JACHIA010000001">
    <property type="protein sequence ID" value="MBB6069060.1"/>
    <property type="molecule type" value="Genomic_DNA"/>
</dbReference>
<dbReference type="Proteomes" id="UP000582837">
    <property type="component" value="Unassembled WGS sequence"/>
</dbReference>
<name>A0A841GPY3_9BACT</name>
<proteinExistence type="predicted"/>
<gene>
    <name evidence="2" type="ORF">HNQ61_000671</name>
</gene>
<keyword evidence="3" id="KW-1185">Reference proteome</keyword>
<comment type="caution">
    <text evidence="2">The sequence shown here is derived from an EMBL/GenBank/DDBJ whole genome shotgun (WGS) entry which is preliminary data.</text>
</comment>
<reference evidence="2 3" key="1">
    <citation type="submission" date="2020-08" db="EMBL/GenBank/DDBJ databases">
        <title>Genomic Encyclopedia of Type Strains, Phase IV (KMG-IV): sequencing the most valuable type-strain genomes for metagenomic binning, comparative biology and taxonomic classification.</title>
        <authorList>
            <person name="Goeker M."/>
        </authorList>
    </citation>
    <scope>NUCLEOTIDE SEQUENCE [LARGE SCALE GENOMIC DNA]</scope>
    <source>
        <strain evidence="2 3">DSM 29007</strain>
    </source>
</reference>
<protein>
    <submittedName>
        <fullName evidence="2">Uncharacterized protein</fullName>
    </submittedName>
</protein>
<sequence>MSEDPAAVPPRGLFASNGGSVEAWFCPAAGWEAPPRANCRTERGELQVGVLRTVRCGRGLPSPPGPLSRKRERGRPQRGYRGRLGPAGIVPGG</sequence>
<organism evidence="2 3">
    <name type="scientific">Longimicrobium terrae</name>
    <dbReference type="NCBI Taxonomy" id="1639882"/>
    <lineage>
        <taxon>Bacteria</taxon>
        <taxon>Pseudomonadati</taxon>
        <taxon>Gemmatimonadota</taxon>
        <taxon>Longimicrobiia</taxon>
        <taxon>Longimicrobiales</taxon>
        <taxon>Longimicrobiaceae</taxon>
        <taxon>Longimicrobium</taxon>
    </lineage>
</organism>
<feature type="region of interest" description="Disordered" evidence="1">
    <location>
        <begin position="56"/>
        <end position="93"/>
    </location>
</feature>
<feature type="compositionally biased region" description="Basic residues" evidence="1">
    <location>
        <begin position="68"/>
        <end position="81"/>
    </location>
</feature>
<evidence type="ECO:0000313" key="3">
    <source>
        <dbReference type="Proteomes" id="UP000582837"/>
    </source>
</evidence>
<evidence type="ECO:0000256" key="1">
    <source>
        <dbReference type="SAM" id="MobiDB-lite"/>
    </source>
</evidence>